<reference evidence="2 3" key="3">
    <citation type="journal article" date="2013" name="Rice">
        <title>Improvement of the Oryza sativa Nipponbare reference genome using next generation sequence and optical map data.</title>
        <authorList>
            <person name="Kawahara Y."/>
            <person name="de la Bastide M."/>
            <person name="Hamilton J.P."/>
            <person name="Kanamori H."/>
            <person name="McCombie W.R."/>
            <person name="Ouyang S."/>
            <person name="Schwartz D.C."/>
            <person name="Tanaka T."/>
            <person name="Wu J."/>
            <person name="Zhou S."/>
            <person name="Childs K.L."/>
            <person name="Davidson R.M."/>
            <person name="Lin H."/>
            <person name="Quesada-Ocampo L."/>
            <person name="Vaillancourt B."/>
            <person name="Sakai H."/>
            <person name="Lee S.S."/>
            <person name="Kim J."/>
            <person name="Numa H."/>
            <person name="Itoh T."/>
            <person name="Buell C.R."/>
            <person name="Matsumoto T."/>
        </authorList>
    </citation>
    <scope>NUCLEOTIDE SEQUENCE [LARGE SCALE GENOMIC DNA]</scope>
    <source>
        <strain evidence="3">cv. Nipponbare</strain>
    </source>
</reference>
<dbReference type="PaxDb" id="39947-A0A0P0WSA8"/>
<name>A0A0P0WSA8_ORYSJ</name>
<feature type="compositionally biased region" description="Gly residues" evidence="1">
    <location>
        <begin position="16"/>
        <end position="27"/>
    </location>
</feature>
<gene>
    <name evidence="2" type="ordered locus">Os06g0123750</name>
    <name evidence="2" type="ORF">OSNPB_060123750</name>
</gene>
<protein>
    <submittedName>
        <fullName evidence="2">Os06g0123750 protein</fullName>
    </submittedName>
</protein>
<evidence type="ECO:0000313" key="3">
    <source>
        <dbReference type="Proteomes" id="UP000059680"/>
    </source>
</evidence>
<dbReference type="AlphaFoldDB" id="A0A0P0WSA8"/>
<evidence type="ECO:0000313" key="2">
    <source>
        <dbReference type="EMBL" id="BAS95903.1"/>
    </source>
</evidence>
<keyword evidence="3" id="KW-1185">Reference proteome</keyword>
<organism evidence="2 3">
    <name type="scientific">Oryza sativa subsp. japonica</name>
    <name type="common">Rice</name>
    <dbReference type="NCBI Taxonomy" id="39947"/>
    <lineage>
        <taxon>Eukaryota</taxon>
        <taxon>Viridiplantae</taxon>
        <taxon>Streptophyta</taxon>
        <taxon>Embryophyta</taxon>
        <taxon>Tracheophyta</taxon>
        <taxon>Spermatophyta</taxon>
        <taxon>Magnoliopsida</taxon>
        <taxon>Liliopsida</taxon>
        <taxon>Poales</taxon>
        <taxon>Poaceae</taxon>
        <taxon>BOP clade</taxon>
        <taxon>Oryzoideae</taxon>
        <taxon>Oryzeae</taxon>
        <taxon>Oryzinae</taxon>
        <taxon>Oryza</taxon>
        <taxon>Oryza sativa</taxon>
    </lineage>
</organism>
<dbReference type="Proteomes" id="UP000059680">
    <property type="component" value="Chromosome 6"/>
</dbReference>
<proteinExistence type="predicted"/>
<feature type="region of interest" description="Disordered" evidence="1">
    <location>
        <begin position="1"/>
        <end position="27"/>
    </location>
</feature>
<reference evidence="3" key="1">
    <citation type="journal article" date="2005" name="Nature">
        <title>The map-based sequence of the rice genome.</title>
        <authorList>
            <consortium name="International rice genome sequencing project (IRGSP)"/>
            <person name="Matsumoto T."/>
            <person name="Wu J."/>
            <person name="Kanamori H."/>
            <person name="Katayose Y."/>
            <person name="Fujisawa M."/>
            <person name="Namiki N."/>
            <person name="Mizuno H."/>
            <person name="Yamamoto K."/>
            <person name="Antonio B.A."/>
            <person name="Baba T."/>
            <person name="Sakata K."/>
            <person name="Nagamura Y."/>
            <person name="Aoki H."/>
            <person name="Arikawa K."/>
            <person name="Arita K."/>
            <person name="Bito T."/>
            <person name="Chiden Y."/>
            <person name="Fujitsuka N."/>
            <person name="Fukunaka R."/>
            <person name="Hamada M."/>
            <person name="Harada C."/>
            <person name="Hayashi A."/>
            <person name="Hijishita S."/>
            <person name="Honda M."/>
            <person name="Hosokawa S."/>
            <person name="Ichikawa Y."/>
            <person name="Idonuma A."/>
            <person name="Iijima M."/>
            <person name="Ikeda M."/>
            <person name="Ikeno M."/>
            <person name="Ito K."/>
            <person name="Ito S."/>
            <person name="Ito T."/>
            <person name="Ito Y."/>
            <person name="Ito Y."/>
            <person name="Iwabuchi A."/>
            <person name="Kamiya K."/>
            <person name="Karasawa W."/>
            <person name="Kurita K."/>
            <person name="Katagiri S."/>
            <person name="Kikuta A."/>
            <person name="Kobayashi H."/>
            <person name="Kobayashi N."/>
            <person name="Machita K."/>
            <person name="Maehara T."/>
            <person name="Masukawa M."/>
            <person name="Mizubayashi T."/>
            <person name="Mukai Y."/>
            <person name="Nagasaki H."/>
            <person name="Nagata Y."/>
            <person name="Naito S."/>
            <person name="Nakashima M."/>
            <person name="Nakama Y."/>
            <person name="Nakamichi Y."/>
            <person name="Nakamura M."/>
            <person name="Meguro A."/>
            <person name="Negishi M."/>
            <person name="Ohta I."/>
            <person name="Ohta T."/>
            <person name="Okamoto M."/>
            <person name="Ono N."/>
            <person name="Saji S."/>
            <person name="Sakaguchi M."/>
            <person name="Sakai K."/>
            <person name="Shibata M."/>
            <person name="Shimokawa T."/>
            <person name="Song J."/>
            <person name="Takazaki Y."/>
            <person name="Terasawa K."/>
            <person name="Tsugane M."/>
            <person name="Tsuji K."/>
            <person name="Ueda S."/>
            <person name="Waki K."/>
            <person name="Yamagata H."/>
            <person name="Yamamoto M."/>
            <person name="Yamamoto S."/>
            <person name="Yamane H."/>
            <person name="Yoshiki S."/>
            <person name="Yoshihara R."/>
            <person name="Yukawa K."/>
            <person name="Zhong H."/>
            <person name="Yano M."/>
            <person name="Yuan Q."/>
            <person name="Ouyang S."/>
            <person name="Liu J."/>
            <person name="Jones K.M."/>
            <person name="Gansberger K."/>
            <person name="Moffat K."/>
            <person name="Hill J."/>
            <person name="Bera J."/>
            <person name="Fadrosh D."/>
            <person name="Jin S."/>
            <person name="Johri S."/>
            <person name="Kim M."/>
            <person name="Overton L."/>
            <person name="Reardon M."/>
            <person name="Tsitrin T."/>
            <person name="Vuong H."/>
            <person name="Weaver B."/>
            <person name="Ciecko A."/>
            <person name="Tallon L."/>
            <person name="Jackson J."/>
            <person name="Pai G."/>
            <person name="Aken S.V."/>
            <person name="Utterback T."/>
            <person name="Reidmuller S."/>
            <person name="Feldblyum T."/>
            <person name="Hsiao J."/>
            <person name="Zismann V."/>
            <person name="Iobst S."/>
            <person name="de Vazeille A.R."/>
            <person name="Buell C.R."/>
            <person name="Ying K."/>
            <person name="Li Y."/>
            <person name="Lu T."/>
            <person name="Huang Y."/>
            <person name="Zhao Q."/>
            <person name="Feng Q."/>
            <person name="Zhang L."/>
            <person name="Zhu J."/>
            <person name="Weng Q."/>
            <person name="Mu J."/>
            <person name="Lu Y."/>
            <person name="Fan D."/>
            <person name="Liu Y."/>
            <person name="Guan J."/>
            <person name="Zhang Y."/>
            <person name="Yu S."/>
            <person name="Liu X."/>
            <person name="Zhang Y."/>
            <person name="Hong G."/>
            <person name="Han B."/>
            <person name="Choisne N."/>
            <person name="Demange N."/>
            <person name="Orjeda G."/>
            <person name="Samain S."/>
            <person name="Cattolico L."/>
            <person name="Pelletier E."/>
            <person name="Couloux A."/>
            <person name="Segurens B."/>
            <person name="Wincker P."/>
            <person name="D'Hont A."/>
            <person name="Scarpelli C."/>
            <person name="Weissenbach J."/>
            <person name="Salanoubat M."/>
            <person name="Quetier F."/>
            <person name="Yu Y."/>
            <person name="Kim H.R."/>
            <person name="Rambo T."/>
            <person name="Currie J."/>
            <person name="Collura K."/>
            <person name="Luo M."/>
            <person name="Yang T."/>
            <person name="Ammiraju J.S.S."/>
            <person name="Engler F."/>
            <person name="Soderlund C."/>
            <person name="Wing R.A."/>
            <person name="Palmer L.E."/>
            <person name="de la Bastide M."/>
            <person name="Spiegel L."/>
            <person name="Nascimento L."/>
            <person name="Zutavern T."/>
            <person name="O'Shaughnessy A."/>
            <person name="Dike S."/>
            <person name="Dedhia N."/>
            <person name="Preston R."/>
            <person name="Balija V."/>
            <person name="McCombie W.R."/>
            <person name="Chow T."/>
            <person name="Chen H."/>
            <person name="Chung M."/>
            <person name="Chen C."/>
            <person name="Shaw J."/>
            <person name="Wu H."/>
            <person name="Hsiao K."/>
            <person name="Chao Y."/>
            <person name="Chu M."/>
            <person name="Cheng C."/>
            <person name="Hour A."/>
            <person name="Lee P."/>
            <person name="Lin S."/>
            <person name="Lin Y."/>
            <person name="Liou J."/>
            <person name="Liu S."/>
            <person name="Hsing Y."/>
            <person name="Raghuvanshi S."/>
            <person name="Mohanty A."/>
            <person name="Bharti A.K."/>
            <person name="Gaur A."/>
            <person name="Gupta V."/>
            <person name="Kumar D."/>
            <person name="Ravi V."/>
            <person name="Vij S."/>
            <person name="Kapur A."/>
            <person name="Khurana P."/>
            <person name="Khurana P."/>
            <person name="Khurana J.P."/>
            <person name="Tyagi A.K."/>
            <person name="Gaikwad K."/>
            <person name="Singh A."/>
            <person name="Dalal V."/>
            <person name="Srivastava S."/>
            <person name="Dixit A."/>
            <person name="Pal A.K."/>
            <person name="Ghazi I.A."/>
            <person name="Yadav M."/>
            <person name="Pandit A."/>
            <person name="Bhargava A."/>
            <person name="Sureshbabu K."/>
            <person name="Batra K."/>
            <person name="Sharma T.R."/>
            <person name="Mohapatra T."/>
            <person name="Singh N.K."/>
            <person name="Messing J."/>
            <person name="Nelson A.B."/>
            <person name="Fuks G."/>
            <person name="Kavchok S."/>
            <person name="Keizer G."/>
            <person name="Linton E."/>
            <person name="Llaca V."/>
            <person name="Song R."/>
            <person name="Tanyolac B."/>
            <person name="Young S."/>
            <person name="Ho-Il K."/>
            <person name="Hahn J.H."/>
            <person name="Sangsakoo G."/>
            <person name="Vanavichit A."/>
            <person name="de Mattos Luiz.A.T."/>
            <person name="Zimmer P.D."/>
            <person name="Malone G."/>
            <person name="Dellagostin O."/>
            <person name="de Oliveira A.C."/>
            <person name="Bevan M."/>
            <person name="Bancroft I."/>
            <person name="Minx P."/>
            <person name="Cordum H."/>
            <person name="Wilson R."/>
            <person name="Cheng Z."/>
            <person name="Jin W."/>
            <person name="Jiang J."/>
            <person name="Leong S.A."/>
            <person name="Iwama H."/>
            <person name="Gojobori T."/>
            <person name="Itoh T."/>
            <person name="Niimura Y."/>
            <person name="Fujii Y."/>
            <person name="Habara T."/>
            <person name="Sakai H."/>
            <person name="Sato Y."/>
            <person name="Wilson G."/>
            <person name="Kumar K."/>
            <person name="McCouch S."/>
            <person name="Juretic N."/>
            <person name="Hoen D."/>
            <person name="Wright S."/>
            <person name="Bruskiewich R."/>
            <person name="Bureau T."/>
            <person name="Miyao A."/>
            <person name="Hirochika H."/>
            <person name="Nishikawa T."/>
            <person name="Kadowaki K."/>
            <person name="Sugiura M."/>
            <person name="Burr B."/>
            <person name="Sasaki T."/>
        </authorList>
    </citation>
    <scope>NUCLEOTIDE SEQUENCE [LARGE SCALE GENOMIC DNA]</scope>
    <source>
        <strain evidence="3">cv. Nipponbare</strain>
    </source>
</reference>
<sequence>MAFVAATEDEDEEGPIGAGPGAHRGGGGGSVMPAGGGACRSCGKLASLNKLQPRWRCGCWRRCNRTLLVVVVVCYGAAMARCRFCCVAITACSQSQSHRSESEAVEEKALATETPDQSSMLYGRAGAEELIMASSAEELVMALPAEYLVKRPRRRTWSWRHDAYLTS</sequence>
<accession>A0A0P0WSA8</accession>
<evidence type="ECO:0000256" key="1">
    <source>
        <dbReference type="SAM" id="MobiDB-lite"/>
    </source>
</evidence>
<dbReference type="EMBL" id="AP014962">
    <property type="protein sequence ID" value="BAS95903.1"/>
    <property type="molecule type" value="Genomic_DNA"/>
</dbReference>
<reference evidence="2 3" key="2">
    <citation type="journal article" date="2013" name="Plant Cell Physiol.">
        <title>Rice Annotation Project Database (RAP-DB): an integrative and interactive database for rice genomics.</title>
        <authorList>
            <person name="Sakai H."/>
            <person name="Lee S.S."/>
            <person name="Tanaka T."/>
            <person name="Numa H."/>
            <person name="Kim J."/>
            <person name="Kawahara Y."/>
            <person name="Wakimoto H."/>
            <person name="Yang C.C."/>
            <person name="Iwamoto M."/>
            <person name="Abe T."/>
            <person name="Yamada Y."/>
            <person name="Muto A."/>
            <person name="Inokuchi H."/>
            <person name="Ikemura T."/>
            <person name="Matsumoto T."/>
            <person name="Sasaki T."/>
            <person name="Itoh T."/>
        </authorList>
    </citation>
    <scope>NUCLEOTIDE SEQUENCE [LARGE SCALE GENOMIC DNA]</scope>
    <source>
        <strain evidence="3">cv. Nipponbare</strain>
    </source>
</reference>
<dbReference type="InParanoid" id="A0A0P0WSA8"/>